<feature type="region of interest" description="Disordered" evidence="2">
    <location>
        <begin position="185"/>
        <end position="206"/>
    </location>
</feature>
<dbReference type="Pfam" id="PF06445">
    <property type="entry name" value="GyrI-like"/>
    <property type="match status" value="1"/>
</dbReference>
<reference evidence="4 5" key="1">
    <citation type="submission" date="2020-08" db="EMBL/GenBank/DDBJ databases">
        <title>Genomic Encyclopedia of Type Strains, Phase IV (KMG-IV): sequencing the most valuable type-strain genomes for metagenomic binning, comparative biology and taxonomic classification.</title>
        <authorList>
            <person name="Goeker M."/>
        </authorList>
    </citation>
    <scope>NUCLEOTIDE SEQUENCE [LARGE SCALE GENOMIC DNA]</scope>
    <source>
        <strain evidence="4 5">DSM 45615</strain>
    </source>
</reference>
<sequence>MDGDLLPIGQFARLTRLSVKQLRHYDELGLLVPAYVDAGSGYRYYRRAQAGRALSIGLLRSLDVPLPVIAEVLSGTTGALDGVRDALEAELARRRRTLATLERVMTEGLPATPVRVVTEPARQVAVVRESAAGPADVARATSAAVARLLGAVPLTGAPELIGLFPVELDDAFEVRVALVVDPVDPVDPGGPGGPGGAARPPERAGLGTEVLPGGAFACATHVGPYDQISLTAHAVLAWCAERGHPLRGPIREVYVSDPATTDPARLVTHLMIPLED</sequence>
<dbReference type="PROSITE" id="PS50937">
    <property type="entry name" value="HTH_MERR_2"/>
    <property type="match status" value="1"/>
</dbReference>
<keyword evidence="5" id="KW-1185">Reference proteome</keyword>
<dbReference type="GO" id="GO:0003700">
    <property type="term" value="F:DNA-binding transcription factor activity"/>
    <property type="evidence" value="ECO:0007669"/>
    <property type="project" value="InterPro"/>
</dbReference>
<dbReference type="RefSeq" id="WP_312924965.1">
    <property type="nucleotide sequence ID" value="NZ_BAABIX010000001.1"/>
</dbReference>
<feature type="compositionally biased region" description="Low complexity" evidence="2">
    <location>
        <begin position="197"/>
        <end position="206"/>
    </location>
</feature>
<comment type="caution">
    <text evidence="4">The sequence shown here is derived from an EMBL/GenBank/DDBJ whole genome shotgun (WGS) entry which is preliminary data.</text>
</comment>
<accession>A0A840P2F7</accession>
<dbReference type="InterPro" id="IPR011256">
    <property type="entry name" value="Reg_factor_effector_dom_sf"/>
</dbReference>
<evidence type="ECO:0000256" key="1">
    <source>
        <dbReference type="ARBA" id="ARBA00023125"/>
    </source>
</evidence>
<dbReference type="SMART" id="SM00871">
    <property type="entry name" value="AraC_E_bind"/>
    <property type="match status" value="1"/>
</dbReference>
<dbReference type="InterPro" id="IPR000551">
    <property type="entry name" value="MerR-type_HTH_dom"/>
</dbReference>
<name>A0A840P2F7_9ACTN</name>
<dbReference type="Proteomes" id="UP000578449">
    <property type="component" value="Unassembled WGS sequence"/>
</dbReference>
<dbReference type="CDD" id="cd01107">
    <property type="entry name" value="HTH_BmrR"/>
    <property type="match status" value="1"/>
</dbReference>
<dbReference type="Pfam" id="PF13411">
    <property type="entry name" value="MerR_1"/>
    <property type="match status" value="1"/>
</dbReference>
<keyword evidence="1 4" id="KW-0238">DNA-binding</keyword>
<dbReference type="PANTHER" id="PTHR30204:SF97">
    <property type="entry name" value="MERR FAMILY REGULATORY PROTEIN"/>
    <property type="match status" value="1"/>
</dbReference>
<organism evidence="4 5">
    <name type="scientific">Thermocatellispora tengchongensis</name>
    <dbReference type="NCBI Taxonomy" id="1073253"/>
    <lineage>
        <taxon>Bacteria</taxon>
        <taxon>Bacillati</taxon>
        <taxon>Actinomycetota</taxon>
        <taxon>Actinomycetes</taxon>
        <taxon>Streptosporangiales</taxon>
        <taxon>Streptosporangiaceae</taxon>
        <taxon>Thermocatellispora</taxon>
    </lineage>
</organism>
<dbReference type="InterPro" id="IPR010499">
    <property type="entry name" value="AraC_E-bd"/>
</dbReference>
<evidence type="ECO:0000313" key="5">
    <source>
        <dbReference type="Proteomes" id="UP000578449"/>
    </source>
</evidence>
<feature type="domain" description="HTH merR-type" evidence="3">
    <location>
        <begin position="5"/>
        <end position="75"/>
    </location>
</feature>
<dbReference type="GO" id="GO:0003677">
    <property type="term" value="F:DNA binding"/>
    <property type="evidence" value="ECO:0007669"/>
    <property type="project" value="UniProtKB-KW"/>
</dbReference>
<dbReference type="SUPFAM" id="SSF55136">
    <property type="entry name" value="Probable bacterial effector-binding domain"/>
    <property type="match status" value="1"/>
</dbReference>
<dbReference type="AlphaFoldDB" id="A0A840P2F7"/>
<dbReference type="EMBL" id="JACHGN010000006">
    <property type="protein sequence ID" value="MBB5133542.1"/>
    <property type="molecule type" value="Genomic_DNA"/>
</dbReference>
<dbReference type="Gene3D" id="1.10.1660.10">
    <property type="match status" value="1"/>
</dbReference>
<dbReference type="InterPro" id="IPR029442">
    <property type="entry name" value="GyrI-like"/>
</dbReference>
<evidence type="ECO:0000256" key="2">
    <source>
        <dbReference type="SAM" id="MobiDB-lite"/>
    </source>
</evidence>
<proteinExistence type="predicted"/>
<dbReference type="Gene3D" id="3.20.80.10">
    <property type="entry name" value="Regulatory factor, effector binding domain"/>
    <property type="match status" value="1"/>
</dbReference>
<gene>
    <name evidence="4" type="ORF">HNP84_003268</name>
</gene>
<dbReference type="SUPFAM" id="SSF46955">
    <property type="entry name" value="Putative DNA-binding domain"/>
    <property type="match status" value="1"/>
</dbReference>
<protein>
    <submittedName>
        <fullName evidence="4">DNA-binding transcriptional MerR regulator</fullName>
    </submittedName>
</protein>
<evidence type="ECO:0000313" key="4">
    <source>
        <dbReference type="EMBL" id="MBB5133542.1"/>
    </source>
</evidence>
<dbReference type="PROSITE" id="PS00552">
    <property type="entry name" value="HTH_MERR_1"/>
    <property type="match status" value="1"/>
</dbReference>
<dbReference type="PANTHER" id="PTHR30204">
    <property type="entry name" value="REDOX-CYCLING DRUG-SENSING TRANSCRIPTIONAL ACTIVATOR SOXR"/>
    <property type="match status" value="1"/>
</dbReference>
<dbReference type="SMART" id="SM00422">
    <property type="entry name" value="HTH_MERR"/>
    <property type="match status" value="1"/>
</dbReference>
<evidence type="ECO:0000259" key="3">
    <source>
        <dbReference type="PROSITE" id="PS50937"/>
    </source>
</evidence>
<dbReference type="InterPro" id="IPR009061">
    <property type="entry name" value="DNA-bd_dom_put_sf"/>
</dbReference>
<dbReference type="InterPro" id="IPR047057">
    <property type="entry name" value="MerR_fam"/>
</dbReference>